<dbReference type="AlphaFoldDB" id="A0A378VV46"/>
<dbReference type="EMBL" id="UGRI01000001">
    <property type="protein sequence ID" value="SUA20895.1"/>
    <property type="molecule type" value="Genomic_DNA"/>
</dbReference>
<dbReference type="GO" id="GO:0016757">
    <property type="term" value="F:glycosyltransferase activity"/>
    <property type="evidence" value="ECO:0007669"/>
    <property type="project" value="UniProtKB-KW"/>
</dbReference>
<evidence type="ECO:0000313" key="1">
    <source>
        <dbReference type="EMBL" id="SUA20895.1"/>
    </source>
</evidence>
<accession>A0A378VV46</accession>
<proteinExistence type="predicted"/>
<reference evidence="1" key="1">
    <citation type="submission" date="2018-06" db="EMBL/GenBank/DDBJ databases">
        <authorList>
            <consortium name="Pathogen Informatics"/>
            <person name="Doyle S."/>
        </authorList>
    </citation>
    <scope>NUCLEOTIDE SEQUENCE [LARGE SCALE GENOMIC DNA]</scope>
    <source>
        <strain evidence="1">NCTC11421</strain>
    </source>
</reference>
<name>A0A378VV46_NEIGO</name>
<protein>
    <submittedName>
        <fullName evidence="1">CMP-N-acetylneuraminate-beta-galactosamide-alpha-2,3-sialyltransferase</fullName>
        <ecNumber evidence="1">2.4.99.-</ecNumber>
    </submittedName>
</protein>
<dbReference type="Gene3D" id="3.30.370.20">
    <property type="match status" value="1"/>
</dbReference>
<gene>
    <name evidence="1" type="primary">lst_1</name>
    <name evidence="1" type="ORF">NCTC11421_01000</name>
</gene>
<keyword evidence="1" id="KW-0808">Transferase</keyword>
<organism evidence="1">
    <name type="scientific">Neisseria gonorrhoeae</name>
    <dbReference type="NCBI Taxonomy" id="485"/>
    <lineage>
        <taxon>Bacteria</taxon>
        <taxon>Pseudomonadati</taxon>
        <taxon>Pseudomonadota</taxon>
        <taxon>Betaproteobacteria</taxon>
        <taxon>Neisseriales</taxon>
        <taxon>Neisseriaceae</taxon>
        <taxon>Neisseria</taxon>
    </lineage>
</organism>
<keyword evidence="1" id="KW-0328">Glycosyltransferase</keyword>
<sequence length="86" mass="10094">MLCLIVFCFGIFYTFDRVNQGERNAVSLLKDKLFNEEGKPVNLIFCYTILQMKVAERIMAQHPGERFYVVLMSENRNENTIIISIR</sequence>
<dbReference type="EC" id="2.4.99.-" evidence="1"/>